<evidence type="ECO:0000313" key="1">
    <source>
        <dbReference type="EMBL" id="CAB4196541.1"/>
    </source>
</evidence>
<reference evidence="1" key="1">
    <citation type="submission" date="2020-05" db="EMBL/GenBank/DDBJ databases">
        <authorList>
            <person name="Chiriac C."/>
            <person name="Salcher M."/>
            <person name="Ghai R."/>
            <person name="Kavagutti S V."/>
        </authorList>
    </citation>
    <scope>NUCLEOTIDE SEQUENCE</scope>
</reference>
<proteinExistence type="predicted"/>
<gene>
    <name evidence="1" type="ORF">UFOVP1290_61</name>
</gene>
<protein>
    <submittedName>
        <fullName evidence="1">Uncharacterized protein</fullName>
    </submittedName>
</protein>
<name>A0A6J5RSJ7_9CAUD</name>
<sequence length="125" mass="14856">MNDEFKDFIEELELQVNCRIYFKNSSELQHIIDKCSFKRDDIIKFMKCELIVGHKIGFMKCNSSFKSTKSTIYTIENLLKKSDYQMNYVNCYDANSIINIIGYPSYKNKEFISYFSRIDMLTAFL</sequence>
<organism evidence="1">
    <name type="scientific">uncultured Caudovirales phage</name>
    <dbReference type="NCBI Taxonomy" id="2100421"/>
    <lineage>
        <taxon>Viruses</taxon>
        <taxon>Duplodnaviria</taxon>
        <taxon>Heunggongvirae</taxon>
        <taxon>Uroviricota</taxon>
        <taxon>Caudoviricetes</taxon>
        <taxon>Peduoviridae</taxon>
        <taxon>Maltschvirus</taxon>
        <taxon>Maltschvirus maltsch</taxon>
    </lineage>
</organism>
<accession>A0A6J5RSJ7</accession>
<dbReference type="EMBL" id="LR797252">
    <property type="protein sequence ID" value="CAB4196541.1"/>
    <property type="molecule type" value="Genomic_DNA"/>
</dbReference>